<keyword evidence="5 8" id="KW-1133">Transmembrane helix</keyword>
<dbReference type="EMBL" id="CP000804">
    <property type="protein sequence ID" value="ABU56247.1"/>
    <property type="molecule type" value="Genomic_DNA"/>
</dbReference>
<feature type="transmembrane region" description="Helical" evidence="8">
    <location>
        <begin position="25"/>
        <end position="42"/>
    </location>
</feature>
<accession>A7NFM1</accession>
<dbReference type="OrthoDB" id="9811198at2"/>
<dbReference type="PANTHER" id="PTHR33778:SF1">
    <property type="entry name" value="MAGNESIUM TRANSPORTER YHID-RELATED"/>
    <property type="match status" value="1"/>
</dbReference>
<feature type="transmembrane region" description="Helical" evidence="8">
    <location>
        <begin position="54"/>
        <end position="73"/>
    </location>
</feature>
<dbReference type="InterPro" id="IPR003416">
    <property type="entry name" value="MgtC/SapB/SrpB/YhiD_fam"/>
</dbReference>
<name>A7NFM1_ROSCS</name>
<reference evidence="10 11" key="1">
    <citation type="submission" date="2007-08" db="EMBL/GenBank/DDBJ databases">
        <title>Complete sequence of Roseiflexus castenholzii DSM 13941.</title>
        <authorList>
            <consortium name="US DOE Joint Genome Institute"/>
            <person name="Copeland A."/>
            <person name="Lucas S."/>
            <person name="Lapidus A."/>
            <person name="Barry K."/>
            <person name="Glavina del Rio T."/>
            <person name="Dalin E."/>
            <person name="Tice H."/>
            <person name="Pitluck S."/>
            <person name="Thompson L.S."/>
            <person name="Brettin T."/>
            <person name="Bruce D."/>
            <person name="Detter J.C."/>
            <person name="Han C."/>
            <person name="Tapia R."/>
            <person name="Schmutz J."/>
            <person name="Larimer F."/>
            <person name="Land M."/>
            <person name="Hauser L."/>
            <person name="Kyrpides N."/>
            <person name="Mikhailova N."/>
            <person name="Bryant D.A."/>
            <person name="Hanada S."/>
            <person name="Tsukatani Y."/>
            <person name="Richardson P."/>
        </authorList>
    </citation>
    <scope>NUCLEOTIDE SEQUENCE [LARGE SCALE GENOMIC DNA]</scope>
    <source>
        <strain evidence="11">DSM 13941 / HLO8</strain>
    </source>
</reference>
<comment type="similarity">
    <text evidence="2">Belongs to the MgtC/SapB family.</text>
</comment>
<dbReference type="GO" id="GO:0005886">
    <property type="term" value="C:plasma membrane"/>
    <property type="evidence" value="ECO:0007669"/>
    <property type="project" value="UniProtKB-SubCell"/>
</dbReference>
<keyword evidence="3" id="KW-1003">Cell membrane</keyword>
<dbReference type="PANTHER" id="PTHR33778">
    <property type="entry name" value="PROTEIN MGTC"/>
    <property type="match status" value="1"/>
</dbReference>
<evidence type="ECO:0000259" key="9">
    <source>
        <dbReference type="Pfam" id="PF02308"/>
    </source>
</evidence>
<comment type="subcellular location">
    <subcellularLocation>
        <location evidence="1">Cell membrane</location>
        <topology evidence="1">Multi-pass membrane protein</topology>
    </subcellularLocation>
</comment>
<proteinExistence type="inferred from homology"/>
<evidence type="ECO:0000256" key="2">
    <source>
        <dbReference type="ARBA" id="ARBA00009298"/>
    </source>
</evidence>
<dbReference type="Proteomes" id="UP000000263">
    <property type="component" value="Chromosome"/>
</dbReference>
<evidence type="ECO:0000256" key="3">
    <source>
        <dbReference type="ARBA" id="ARBA00022475"/>
    </source>
</evidence>
<feature type="transmembrane region" description="Helical" evidence="8">
    <location>
        <begin position="133"/>
        <end position="152"/>
    </location>
</feature>
<feature type="region of interest" description="Disordered" evidence="7">
    <location>
        <begin position="242"/>
        <end position="287"/>
    </location>
</feature>
<organism evidence="10 11">
    <name type="scientific">Roseiflexus castenholzii (strain DSM 13941 / HLO8)</name>
    <dbReference type="NCBI Taxonomy" id="383372"/>
    <lineage>
        <taxon>Bacteria</taxon>
        <taxon>Bacillati</taxon>
        <taxon>Chloroflexota</taxon>
        <taxon>Chloroflexia</taxon>
        <taxon>Chloroflexales</taxon>
        <taxon>Roseiflexineae</taxon>
        <taxon>Roseiflexaceae</taxon>
        <taxon>Roseiflexus</taxon>
    </lineage>
</organism>
<evidence type="ECO:0000256" key="6">
    <source>
        <dbReference type="ARBA" id="ARBA00023136"/>
    </source>
</evidence>
<dbReference type="AlphaFoldDB" id="A7NFM1"/>
<dbReference type="Pfam" id="PF02308">
    <property type="entry name" value="MgtC"/>
    <property type="match status" value="1"/>
</dbReference>
<evidence type="ECO:0000256" key="1">
    <source>
        <dbReference type="ARBA" id="ARBA00004651"/>
    </source>
</evidence>
<dbReference type="eggNOG" id="COG1285">
    <property type="taxonomic scope" value="Bacteria"/>
</dbReference>
<dbReference type="PRINTS" id="PR01837">
    <property type="entry name" value="MGTCSAPBPROT"/>
</dbReference>
<feature type="compositionally biased region" description="Basic and acidic residues" evidence="7">
    <location>
        <begin position="268"/>
        <end position="287"/>
    </location>
</feature>
<feature type="domain" description="MgtC/SapB/SrpB/YhiD N-terminal" evidence="9">
    <location>
        <begin position="29"/>
        <end position="153"/>
    </location>
</feature>
<dbReference type="STRING" id="383372.Rcas_0111"/>
<evidence type="ECO:0000256" key="7">
    <source>
        <dbReference type="SAM" id="MobiDB-lite"/>
    </source>
</evidence>
<dbReference type="InterPro" id="IPR049177">
    <property type="entry name" value="MgtC_SapB_SrpB_YhiD_N"/>
</dbReference>
<keyword evidence="11" id="KW-1185">Reference proteome</keyword>
<sequence>MRGEGVMQDIVTELVRLLGPINLDVIFRLVLTMILCGLVGLERSGHERASGFRPHILVGLGACLVTMAGAYGFADLTGERDALRVASYVVSGIGFMGAGAILRHGTTVRGLTTAATLWGCAGIGVTVATGLGWLAIAGTVLFLVTLTILEWFEMRLNFGSPVSRLRIHLHDDNRAVGKALDALARLGAPVKRATVLPGAGTSALLDVELARALTADQAPLLAKQLLTLKKYVVQVDTTVAPLDEPSDDEELAEAQEGEVAPLNLSDDDLLRDLNDSDEKEKTLAPRA</sequence>
<feature type="compositionally biased region" description="Acidic residues" evidence="7">
    <location>
        <begin position="244"/>
        <end position="256"/>
    </location>
</feature>
<evidence type="ECO:0000313" key="10">
    <source>
        <dbReference type="EMBL" id="ABU56247.1"/>
    </source>
</evidence>
<gene>
    <name evidence="10" type="ordered locus">Rcas_0111</name>
</gene>
<evidence type="ECO:0000256" key="8">
    <source>
        <dbReference type="SAM" id="Phobius"/>
    </source>
</evidence>
<evidence type="ECO:0000256" key="4">
    <source>
        <dbReference type="ARBA" id="ARBA00022692"/>
    </source>
</evidence>
<keyword evidence="6 8" id="KW-0472">Membrane</keyword>
<evidence type="ECO:0000256" key="5">
    <source>
        <dbReference type="ARBA" id="ARBA00022989"/>
    </source>
</evidence>
<keyword evidence="4 8" id="KW-0812">Transmembrane</keyword>
<feature type="transmembrane region" description="Helical" evidence="8">
    <location>
        <begin position="85"/>
        <end position="102"/>
    </location>
</feature>
<evidence type="ECO:0000313" key="11">
    <source>
        <dbReference type="Proteomes" id="UP000000263"/>
    </source>
</evidence>
<protein>
    <submittedName>
        <fullName evidence="10">MgtC/SapB transporter</fullName>
    </submittedName>
</protein>
<dbReference type="KEGG" id="rca:Rcas_0111"/>
<dbReference type="HOGENOM" id="CLU_969367_0_0_0"/>